<accession>A0A1H7NUI7</accession>
<dbReference type="Gene3D" id="3.10.450.710">
    <property type="entry name" value="Tgt2/MlaC"/>
    <property type="match status" value="1"/>
</dbReference>
<evidence type="ECO:0000313" key="2">
    <source>
        <dbReference type="EMBL" id="SEL27310.1"/>
    </source>
</evidence>
<dbReference type="InterPro" id="IPR008869">
    <property type="entry name" value="MlaC/ttg2D"/>
</dbReference>
<feature type="signal peptide" evidence="1">
    <location>
        <begin position="1"/>
        <end position="29"/>
    </location>
</feature>
<proteinExistence type="predicted"/>
<dbReference type="InterPro" id="IPR042245">
    <property type="entry name" value="Tgt2/MlaC_sf"/>
</dbReference>
<name>A0A1H7NUI7_9GAMM</name>
<dbReference type="Pfam" id="PF05494">
    <property type="entry name" value="MlaC"/>
    <property type="match status" value="1"/>
</dbReference>
<evidence type="ECO:0000256" key="1">
    <source>
        <dbReference type="SAM" id="SignalP"/>
    </source>
</evidence>
<protein>
    <submittedName>
        <fullName evidence="2">ABC-type transporter Mla maintaining outer membrane lipid asymmetry, MlaC component</fullName>
    </submittedName>
</protein>
<gene>
    <name evidence="2" type="ORF">SAMN05216262_10897</name>
</gene>
<dbReference type="PANTHER" id="PTHR36573">
    <property type="entry name" value="INTERMEMBRANE PHOSPHOLIPID TRANSPORT SYSTEM BINDING PROTEIN MLAC"/>
    <property type="match status" value="1"/>
</dbReference>
<dbReference type="STRING" id="641665.GCA_002104455_03507"/>
<keyword evidence="3" id="KW-1185">Reference proteome</keyword>
<dbReference type="RefSeq" id="WP_085285006.1">
    <property type="nucleotide sequence ID" value="NZ_FOBI01000008.1"/>
</dbReference>
<sequence length="211" mass="23369">MKIKFVLLNNLVHVVFFTLALLVSASVFADAESAKNKVTSVFTQVESSLVALKRQQALTKTNIRAVLEQYLLPEVEARYFTYKVLNKNLAKVPDALRADFTHELSVQLINTYSNLLTKYNNETLTIGTSTLSNSGKLAMVNITIEGKTTTNNAVVKLLRSNTNDWLFFDIEIEGISLLQTKQGEINASFSRLGVEGTLAHLKKINANAVSD</sequence>
<dbReference type="Proteomes" id="UP000199297">
    <property type="component" value="Unassembled WGS sequence"/>
</dbReference>
<dbReference type="EMBL" id="FOBI01000008">
    <property type="protein sequence ID" value="SEL27310.1"/>
    <property type="molecule type" value="Genomic_DNA"/>
</dbReference>
<keyword evidence="1" id="KW-0732">Signal</keyword>
<dbReference type="PANTHER" id="PTHR36573:SF1">
    <property type="entry name" value="INTERMEMBRANE PHOSPHOLIPID TRANSPORT SYSTEM BINDING PROTEIN MLAC"/>
    <property type="match status" value="1"/>
</dbReference>
<reference evidence="3" key="1">
    <citation type="submission" date="2016-10" db="EMBL/GenBank/DDBJ databases">
        <authorList>
            <person name="Varghese N."/>
            <person name="Submissions S."/>
        </authorList>
    </citation>
    <scope>NUCLEOTIDE SEQUENCE [LARGE SCALE GENOMIC DNA]</scope>
    <source>
        <strain evidence="3">CGMCC 1.9127</strain>
    </source>
</reference>
<evidence type="ECO:0000313" key="3">
    <source>
        <dbReference type="Proteomes" id="UP000199297"/>
    </source>
</evidence>
<feature type="chain" id="PRO_5011548037" evidence="1">
    <location>
        <begin position="30"/>
        <end position="211"/>
    </location>
</feature>
<dbReference type="OrthoDB" id="9787053at2"/>
<dbReference type="AlphaFoldDB" id="A0A1H7NUI7"/>
<organism evidence="2 3">
    <name type="scientific">Colwellia chukchiensis</name>
    <dbReference type="NCBI Taxonomy" id="641665"/>
    <lineage>
        <taxon>Bacteria</taxon>
        <taxon>Pseudomonadati</taxon>
        <taxon>Pseudomonadota</taxon>
        <taxon>Gammaproteobacteria</taxon>
        <taxon>Alteromonadales</taxon>
        <taxon>Colwelliaceae</taxon>
        <taxon>Colwellia</taxon>
    </lineage>
</organism>